<dbReference type="GO" id="GO:0030246">
    <property type="term" value="F:carbohydrate binding"/>
    <property type="evidence" value="ECO:0007669"/>
    <property type="project" value="InterPro"/>
</dbReference>
<evidence type="ECO:0000313" key="7">
    <source>
        <dbReference type="Proteomes" id="UP000187185"/>
    </source>
</evidence>
<accession>A0A1P8U788</accession>
<sequence length="326" mass="35063">MTTDSEARASHALHAAQLYYVQERSMDQIADEMAVSRSSVSRLLAHARDTGLVEITVHSPQEAGSVVARRLAERYGISVHVVSSPARSTDAERLGRTARAAAHLLSSSLDLNASIGVAWGVTVSAIARHLPTKRVYNSEVVQMNGAANESTSGISYSGAILERFSQAFGADVQQFPVPALFDDPHTKQLLWRERSIRRVLDAQAHVQVFVFGLGSPQADVPSHVYAGDYLSGEDLRTLVRDGVAGDCATVFYRIDGSTDGIQINERSSGPGFDVIRRIPRRLCAVSSPSKLGALRGALAASLITELVVEETLARRLLEVSSSASGR</sequence>
<dbReference type="Gene3D" id="1.10.10.10">
    <property type="entry name" value="Winged helix-like DNA-binding domain superfamily/Winged helix DNA-binding domain"/>
    <property type="match status" value="1"/>
</dbReference>
<dbReference type="InterPro" id="IPR051054">
    <property type="entry name" value="SorC_transcr_regulators"/>
</dbReference>
<organism evidence="6 7">
    <name type="scientific">Microbacterium aurum</name>
    <dbReference type="NCBI Taxonomy" id="36805"/>
    <lineage>
        <taxon>Bacteria</taxon>
        <taxon>Bacillati</taxon>
        <taxon>Actinomycetota</taxon>
        <taxon>Actinomycetes</taxon>
        <taxon>Micrococcales</taxon>
        <taxon>Microbacteriaceae</taxon>
        <taxon>Microbacterium</taxon>
    </lineage>
</organism>
<gene>
    <name evidence="6" type="ORF">BOH66_06545</name>
</gene>
<dbReference type="AlphaFoldDB" id="A0A1P8U788"/>
<feature type="domain" description="Sugar-binding" evidence="5">
    <location>
        <begin position="68"/>
        <end position="318"/>
    </location>
</feature>
<dbReference type="SUPFAM" id="SSF100950">
    <property type="entry name" value="NagB/RpiA/CoA transferase-like"/>
    <property type="match status" value="1"/>
</dbReference>
<dbReference type="InterPro" id="IPR037171">
    <property type="entry name" value="NagB/RpiA_transferase-like"/>
</dbReference>
<dbReference type="Pfam" id="PF04198">
    <property type="entry name" value="Sugar-bind"/>
    <property type="match status" value="1"/>
</dbReference>
<dbReference type="Gene3D" id="3.40.50.1360">
    <property type="match status" value="1"/>
</dbReference>
<dbReference type="EMBL" id="CP018762">
    <property type="protein sequence ID" value="APZ33954.1"/>
    <property type="molecule type" value="Genomic_DNA"/>
</dbReference>
<evidence type="ECO:0000256" key="2">
    <source>
        <dbReference type="ARBA" id="ARBA00023015"/>
    </source>
</evidence>
<comment type="similarity">
    <text evidence="1">Belongs to the SorC transcriptional regulatory family.</text>
</comment>
<dbReference type="SUPFAM" id="SSF88659">
    <property type="entry name" value="Sigma3 and sigma4 domains of RNA polymerase sigma factors"/>
    <property type="match status" value="1"/>
</dbReference>
<keyword evidence="4" id="KW-0804">Transcription</keyword>
<dbReference type="PANTHER" id="PTHR34294">
    <property type="entry name" value="TRANSCRIPTIONAL REGULATOR-RELATED"/>
    <property type="match status" value="1"/>
</dbReference>
<keyword evidence="2" id="KW-0805">Transcription regulation</keyword>
<keyword evidence="7" id="KW-1185">Reference proteome</keyword>
<evidence type="ECO:0000256" key="4">
    <source>
        <dbReference type="ARBA" id="ARBA00023163"/>
    </source>
</evidence>
<reference evidence="6 7" key="1">
    <citation type="submission" date="2016-12" db="EMBL/GenBank/DDBJ databases">
        <title>Complete genome sequence of Microbacterium aurum KACC 15219.</title>
        <authorList>
            <person name="Jung Y."/>
            <person name="Shin J.-H."/>
            <person name="Lee Y.-J."/>
            <person name="Yi H."/>
            <person name="Bahn Y.-S."/>
            <person name="Kim J.F."/>
            <person name="Lee D.-W."/>
        </authorList>
    </citation>
    <scope>NUCLEOTIDE SEQUENCE [LARGE SCALE GENOMIC DNA]</scope>
    <source>
        <strain evidence="6 7">KACC 15219</strain>
    </source>
</reference>
<evidence type="ECO:0000313" key="6">
    <source>
        <dbReference type="EMBL" id="APZ33954.1"/>
    </source>
</evidence>
<keyword evidence="3" id="KW-0238">DNA-binding</keyword>
<dbReference type="GO" id="GO:0003677">
    <property type="term" value="F:DNA binding"/>
    <property type="evidence" value="ECO:0007669"/>
    <property type="project" value="UniProtKB-KW"/>
</dbReference>
<dbReference type="KEGG" id="maur:BOH66_06545"/>
<name>A0A1P8U788_9MICO</name>
<dbReference type="PANTHER" id="PTHR34294:SF1">
    <property type="entry name" value="TRANSCRIPTIONAL REGULATOR LSRR"/>
    <property type="match status" value="1"/>
</dbReference>
<proteinExistence type="inferred from homology"/>
<dbReference type="Proteomes" id="UP000187185">
    <property type="component" value="Chromosome"/>
</dbReference>
<evidence type="ECO:0000256" key="1">
    <source>
        <dbReference type="ARBA" id="ARBA00010466"/>
    </source>
</evidence>
<evidence type="ECO:0000259" key="5">
    <source>
        <dbReference type="Pfam" id="PF04198"/>
    </source>
</evidence>
<dbReference type="STRING" id="36805.BOH66_06545"/>
<dbReference type="InterPro" id="IPR013324">
    <property type="entry name" value="RNA_pol_sigma_r3/r4-like"/>
</dbReference>
<dbReference type="RefSeq" id="WP_076690270.1">
    <property type="nucleotide sequence ID" value="NZ_CALBSP010000001.1"/>
</dbReference>
<protein>
    <submittedName>
        <fullName evidence="6">Transcriptional regulator</fullName>
    </submittedName>
</protein>
<evidence type="ECO:0000256" key="3">
    <source>
        <dbReference type="ARBA" id="ARBA00023125"/>
    </source>
</evidence>
<dbReference type="InterPro" id="IPR007324">
    <property type="entry name" value="Sugar-bd_dom_put"/>
</dbReference>
<dbReference type="InterPro" id="IPR036388">
    <property type="entry name" value="WH-like_DNA-bd_sf"/>
</dbReference>